<evidence type="ECO:0000313" key="2">
    <source>
        <dbReference type="EMBL" id="MBB4914762.1"/>
    </source>
</evidence>
<sequence>MHIRKHAAALAATLLTATALLATATPAHADPTDCRMFKENVTATGGTVYYICTGGTGGYAFEYRVKSSPNPDHGGWRYERTECVPVGQFLVFQYVLNQREVTNIVNC</sequence>
<comment type="caution">
    <text evidence="2">The sequence shown here is derived from an EMBL/GenBank/DDBJ whole genome shotgun (WGS) entry which is preliminary data.</text>
</comment>
<keyword evidence="1" id="KW-0732">Signal</keyword>
<dbReference type="RefSeq" id="WP_184713520.1">
    <property type="nucleotide sequence ID" value="NZ_JACHJP010000002.1"/>
</dbReference>
<accession>A0A7W7QJM8</accession>
<protein>
    <recommendedName>
        <fullName evidence="4">Secreted protein</fullName>
    </recommendedName>
</protein>
<evidence type="ECO:0000313" key="3">
    <source>
        <dbReference type="Proteomes" id="UP000552644"/>
    </source>
</evidence>
<reference evidence="2 3" key="1">
    <citation type="submission" date="2020-08" db="EMBL/GenBank/DDBJ databases">
        <title>Genomic Encyclopedia of Type Strains, Phase III (KMG-III): the genomes of soil and plant-associated and newly described type strains.</title>
        <authorList>
            <person name="Whitman W."/>
        </authorList>
    </citation>
    <scope>NUCLEOTIDE SEQUENCE [LARGE SCALE GENOMIC DNA]</scope>
    <source>
        <strain evidence="2 3">CECT 8840</strain>
    </source>
</reference>
<evidence type="ECO:0008006" key="4">
    <source>
        <dbReference type="Google" id="ProtNLM"/>
    </source>
</evidence>
<evidence type="ECO:0000256" key="1">
    <source>
        <dbReference type="SAM" id="SignalP"/>
    </source>
</evidence>
<name>A0A7W7QJM8_9ACTN</name>
<organism evidence="2 3">
    <name type="scientific">Streptosporangium saharense</name>
    <dbReference type="NCBI Taxonomy" id="1706840"/>
    <lineage>
        <taxon>Bacteria</taxon>
        <taxon>Bacillati</taxon>
        <taxon>Actinomycetota</taxon>
        <taxon>Actinomycetes</taxon>
        <taxon>Streptosporangiales</taxon>
        <taxon>Streptosporangiaceae</taxon>
        <taxon>Streptosporangium</taxon>
    </lineage>
</organism>
<keyword evidence="3" id="KW-1185">Reference proteome</keyword>
<proteinExistence type="predicted"/>
<dbReference type="Proteomes" id="UP000552644">
    <property type="component" value="Unassembled WGS sequence"/>
</dbReference>
<feature type="signal peptide" evidence="1">
    <location>
        <begin position="1"/>
        <end position="29"/>
    </location>
</feature>
<dbReference type="AlphaFoldDB" id="A0A7W7QJM8"/>
<dbReference type="EMBL" id="JACHJP010000002">
    <property type="protein sequence ID" value="MBB4914762.1"/>
    <property type="molecule type" value="Genomic_DNA"/>
</dbReference>
<feature type="chain" id="PRO_5031398533" description="Secreted protein" evidence="1">
    <location>
        <begin position="30"/>
        <end position="107"/>
    </location>
</feature>
<gene>
    <name evidence="2" type="ORF">FHS44_001847</name>
</gene>